<dbReference type="GO" id="GO:0005975">
    <property type="term" value="P:carbohydrate metabolic process"/>
    <property type="evidence" value="ECO:0007669"/>
    <property type="project" value="InterPro"/>
</dbReference>
<dbReference type="GO" id="GO:0004553">
    <property type="term" value="F:hydrolase activity, hydrolyzing O-glycosyl compounds"/>
    <property type="evidence" value="ECO:0007669"/>
    <property type="project" value="InterPro"/>
</dbReference>
<dbReference type="PANTHER" id="PTHR31062">
    <property type="entry name" value="XYLOGLUCAN ENDOTRANSGLUCOSYLASE/HYDROLASE PROTEIN 8-RELATED"/>
    <property type="match status" value="1"/>
</dbReference>
<comment type="caution">
    <text evidence="4">The sequence shown here is derived from an EMBL/GenBank/DDBJ whole genome shotgun (WGS) entry which is preliminary data.</text>
</comment>
<dbReference type="InterPro" id="IPR000757">
    <property type="entry name" value="Beta-glucanase-like"/>
</dbReference>
<keyword evidence="5" id="KW-1185">Reference proteome</keyword>
<evidence type="ECO:0000256" key="2">
    <source>
        <dbReference type="ARBA" id="ARBA00023295"/>
    </source>
</evidence>
<dbReference type="AlphaFoldDB" id="A0AAN8SXT6"/>
<dbReference type="EMBL" id="JBANQN010000012">
    <property type="protein sequence ID" value="KAK6774096.1"/>
    <property type="molecule type" value="Genomic_DNA"/>
</dbReference>
<keyword evidence="2" id="KW-0326">Glycosidase</keyword>
<dbReference type="Proteomes" id="UP001371456">
    <property type="component" value="Unassembled WGS sequence"/>
</dbReference>
<accession>A0AAN8SXT6</accession>
<keyword evidence="1" id="KW-0378">Hydrolase</keyword>
<evidence type="ECO:0000259" key="3">
    <source>
        <dbReference type="Pfam" id="PF00722"/>
    </source>
</evidence>
<gene>
    <name evidence="4" type="ORF">RDI58_029335</name>
</gene>
<name>A0AAN8SXT6_SOLBU</name>
<protein>
    <recommendedName>
        <fullName evidence="3">GH16 domain-containing protein</fullName>
    </recommendedName>
</protein>
<sequence length="132" mass="14947">MQRSRLAISALKYKMIGAFSPCPLISGSGFQSKNEYLFGRFNMQLKLVPGNSAGTVTTFYLSSQGAGTTKLILSFWEIHQDNRTLFTLMSTLKEKATKNNSFAYGLIQPRRSTPTLLFRTLNASYFWWIISQ</sequence>
<proteinExistence type="predicted"/>
<evidence type="ECO:0000256" key="1">
    <source>
        <dbReference type="ARBA" id="ARBA00022801"/>
    </source>
</evidence>
<dbReference type="SUPFAM" id="SSF49899">
    <property type="entry name" value="Concanavalin A-like lectins/glucanases"/>
    <property type="match status" value="1"/>
</dbReference>
<evidence type="ECO:0000313" key="4">
    <source>
        <dbReference type="EMBL" id="KAK6774096.1"/>
    </source>
</evidence>
<dbReference type="InterPro" id="IPR044791">
    <property type="entry name" value="Beta-glucanase/XTH"/>
</dbReference>
<evidence type="ECO:0000313" key="5">
    <source>
        <dbReference type="Proteomes" id="UP001371456"/>
    </source>
</evidence>
<dbReference type="InterPro" id="IPR013320">
    <property type="entry name" value="ConA-like_dom_sf"/>
</dbReference>
<dbReference type="Gene3D" id="2.60.120.200">
    <property type="match status" value="1"/>
</dbReference>
<reference evidence="4 5" key="1">
    <citation type="submission" date="2024-02" db="EMBL/GenBank/DDBJ databases">
        <title>de novo genome assembly of Solanum bulbocastanum strain 11H21.</title>
        <authorList>
            <person name="Hosaka A.J."/>
        </authorList>
    </citation>
    <scope>NUCLEOTIDE SEQUENCE [LARGE SCALE GENOMIC DNA]</scope>
    <source>
        <tissue evidence="4">Young leaves</tissue>
    </source>
</reference>
<dbReference type="Pfam" id="PF00722">
    <property type="entry name" value="Glyco_hydro_16"/>
    <property type="match status" value="1"/>
</dbReference>
<organism evidence="4 5">
    <name type="scientific">Solanum bulbocastanum</name>
    <name type="common">Wild potato</name>
    <dbReference type="NCBI Taxonomy" id="147425"/>
    <lineage>
        <taxon>Eukaryota</taxon>
        <taxon>Viridiplantae</taxon>
        <taxon>Streptophyta</taxon>
        <taxon>Embryophyta</taxon>
        <taxon>Tracheophyta</taxon>
        <taxon>Spermatophyta</taxon>
        <taxon>Magnoliopsida</taxon>
        <taxon>eudicotyledons</taxon>
        <taxon>Gunneridae</taxon>
        <taxon>Pentapetalae</taxon>
        <taxon>asterids</taxon>
        <taxon>lamiids</taxon>
        <taxon>Solanales</taxon>
        <taxon>Solanaceae</taxon>
        <taxon>Solanoideae</taxon>
        <taxon>Solaneae</taxon>
        <taxon>Solanum</taxon>
    </lineage>
</organism>
<feature type="domain" description="GH16" evidence="3">
    <location>
        <begin position="26"/>
        <end position="65"/>
    </location>
</feature>